<dbReference type="Pfam" id="PF00326">
    <property type="entry name" value="Peptidase_S9"/>
    <property type="match status" value="1"/>
</dbReference>
<dbReference type="PANTHER" id="PTHR11731:SF193">
    <property type="entry name" value="DIPEPTIDYL PEPTIDASE 9"/>
    <property type="match status" value="1"/>
</dbReference>
<dbReference type="SUPFAM" id="SSF53474">
    <property type="entry name" value="alpha/beta-Hydrolases"/>
    <property type="match status" value="1"/>
</dbReference>
<sequence>MRVLSLVLALLGVTASALPPDPFLLQYAQTRQFNNGRPTSLRITPDARTVFFLRSPPTSSVMTLFSFDVATGQTREWLTPERLLQGAEETLTAQEKARRERTRTTTRGFTTYALSEDGTKLLLPLSGRLYVVERATGRVSELPTGPGAFDAQLSLDGQQVAYVRGNDVYRIDLRTRTEHAVTRGGTADVSHGLAEFVAQEEMGRMSGFWWSPDAKAIAFTEVDTREVEKLSVVDVMHPEQPADAFPFPRAGRANAKVRLGIASLPGNKTVWAKWDAERYPYLATVRWPAKAPLTVLVQNRAQTEECLLAVDPRTGATRTLLVERDDAWLNLDQRFPSWLEDGSGFLWLTERNGAPEVELRHPDGGLARSWVGPEAGFRHLVHLVGRTRTLYFLGGPNPTERYLYRMTSDGKASRVTQASAGPALESAAVSTDGALVAVSTEGPERMRQVHLLQADGTRVGQLPSVALEPPTRLQLDVRQVGAERFWSALVKPRDFKPGVKLPVIVQVYGGPTVTVVHQSLAQNLLSQWIADQGYLVVKFDGHGTPLRGRAWERALKYDVYGITLEDQVSALRALAAEVPELDLDRVGIEGWSFGGDLAALAALHRPDVFKAAVAGAATADERDYDTHYTERYLGLPQEHPDAYAKGSLLTYIREDRPIARLLLVHGTADDNVLFFHTLKLSDALLRAGKDHDVLPLSGATHRVTDPLVTARQWERVIRHFQSALRASAR</sequence>
<dbReference type="InterPro" id="IPR050278">
    <property type="entry name" value="Serine_Prot_S9B/DPPIV"/>
</dbReference>
<dbReference type="GO" id="GO:0008239">
    <property type="term" value="F:dipeptidyl-peptidase activity"/>
    <property type="evidence" value="ECO:0007669"/>
    <property type="project" value="TreeGrafter"/>
</dbReference>
<dbReference type="OrthoDB" id="9806163at2"/>
<gene>
    <name evidence="4" type="ORF">D7X32_32785</name>
</gene>
<feature type="domain" description="Peptidase S9 prolyl oligopeptidase catalytic" evidence="2">
    <location>
        <begin position="526"/>
        <end position="724"/>
    </location>
</feature>
<dbReference type="Gene3D" id="2.140.10.30">
    <property type="entry name" value="Dipeptidylpeptidase IV, N-terminal domain"/>
    <property type="match status" value="1"/>
</dbReference>
<dbReference type="InterPro" id="IPR001375">
    <property type="entry name" value="Peptidase_S9_cat"/>
</dbReference>
<proteinExistence type="predicted"/>
<organism evidence="4 5">
    <name type="scientific">Corallococcus carmarthensis</name>
    <dbReference type="NCBI Taxonomy" id="2316728"/>
    <lineage>
        <taxon>Bacteria</taxon>
        <taxon>Pseudomonadati</taxon>
        <taxon>Myxococcota</taxon>
        <taxon>Myxococcia</taxon>
        <taxon>Myxococcales</taxon>
        <taxon>Cystobacterineae</taxon>
        <taxon>Myxococcaceae</taxon>
        <taxon>Corallococcus</taxon>
    </lineage>
</organism>
<feature type="domain" description="Dipeptidylpeptidase IV N-terminal" evidence="3">
    <location>
        <begin position="122"/>
        <end position="444"/>
    </location>
</feature>
<protein>
    <submittedName>
        <fullName evidence="4">S9 family peptidase</fullName>
    </submittedName>
</protein>
<dbReference type="InterPro" id="IPR029058">
    <property type="entry name" value="AB_hydrolase_fold"/>
</dbReference>
<feature type="signal peptide" evidence="1">
    <location>
        <begin position="1"/>
        <end position="19"/>
    </location>
</feature>
<feature type="chain" id="PRO_5017335781" evidence="1">
    <location>
        <begin position="20"/>
        <end position="729"/>
    </location>
</feature>
<dbReference type="EMBL" id="RAWE01000177">
    <property type="protein sequence ID" value="RKG97385.1"/>
    <property type="molecule type" value="Genomic_DNA"/>
</dbReference>
<evidence type="ECO:0000313" key="5">
    <source>
        <dbReference type="Proteomes" id="UP000268313"/>
    </source>
</evidence>
<dbReference type="GO" id="GO:0008236">
    <property type="term" value="F:serine-type peptidase activity"/>
    <property type="evidence" value="ECO:0007669"/>
    <property type="project" value="InterPro"/>
</dbReference>
<evidence type="ECO:0000313" key="4">
    <source>
        <dbReference type="EMBL" id="RKG97385.1"/>
    </source>
</evidence>
<evidence type="ECO:0000256" key="1">
    <source>
        <dbReference type="SAM" id="SignalP"/>
    </source>
</evidence>
<accession>A0A3A8JQ96</accession>
<dbReference type="Gene3D" id="3.40.50.1820">
    <property type="entry name" value="alpha/beta hydrolase"/>
    <property type="match status" value="1"/>
</dbReference>
<dbReference type="InterPro" id="IPR002469">
    <property type="entry name" value="Peptidase_S9B_N"/>
</dbReference>
<evidence type="ECO:0000259" key="2">
    <source>
        <dbReference type="Pfam" id="PF00326"/>
    </source>
</evidence>
<dbReference type="PANTHER" id="PTHR11731">
    <property type="entry name" value="PROTEASE FAMILY S9B,C DIPEPTIDYL-PEPTIDASE IV-RELATED"/>
    <property type="match status" value="1"/>
</dbReference>
<name>A0A3A8JQ96_9BACT</name>
<dbReference type="GO" id="GO:0006508">
    <property type="term" value="P:proteolysis"/>
    <property type="evidence" value="ECO:0007669"/>
    <property type="project" value="InterPro"/>
</dbReference>
<keyword evidence="5" id="KW-1185">Reference proteome</keyword>
<dbReference type="RefSeq" id="WP_120606506.1">
    <property type="nucleotide sequence ID" value="NZ_RAWE01000177.1"/>
</dbReference>
<keyword evidence="1" id="KW-0732">Signal</keyword>
<comment type="caution">
    <text evidence="4">The sequence shown here is derived from an EMBL/GenBank/DDBJ whole genome shotgun (WGS) entry which is preliminary data.</text>
</comment>
<evidence type="ECO:0000259" key="3">
    <source>
        <dbReference type="Pfam" id="PF00930"/>
    </source>
</evidence>
<dbReference type="AlphaFoldDB" id="A0A3A8JQ96"/>
<dbReference type="Proteomes" id="UP000268313">
    <property type="component" value="Unassembled WGS sequence"/>
</dbReference>
<reference evidence="5" key="1">
    <citation type="submission" date="2018-09" db="EMBL/GenBank/DDBJ databases">
        <authorList>
            <person name="Livingstone P.G."/>
            <person name="Whitworth D.E."/>
        </authorList>
    </citation>
    <scope>NUCLEOTIDE SEQUENCE [LARGE SCALE GENOMIC DNA]</scope>
    <source>
        <strain evidence="5">CA043D</strain>
    </source>
</reference>
<dbReference type="SUPFAM" id="SSF82171">
    <property type="entry name" value="DPP6 N-terminal domain-like"/>
    <property type="match status" value="1"/>
</dbReference>
<dbReference type="Pfam" id="PF00930">
    <property type="entry name" value="DPPIV_N"/>
    <property type="match status" value="1"/>
</dbReference>